<evidence type="ECO:0000313" key="5">
    <source>
        <dbReference type="EMBL" id="KKQ02141.1"/>
    </source>
</evidence>
<keyword evidence="2 4" id="KW-0689">Ribosomal protein</keyword>
<dbReference type="InterPro" id="IPR012677">
    <property type="entry name" value="Nucleotide-bd_a/b_plait_sf"/>
</dbReference>
<evidence type="ECO:0000256" key="1">
    <source>
        <dbReference type="ARBA" id="ARBA00006700"/>
    </source>
</evidence>
<dbReference type="InterPro" id="IPR013025">
    <property type="entry name" value="Ribosomal_uL23-like"/>
</dbReference>
<keyword evidence="4" id="KW-0694">RNA-binding</keyword>
<evidence type="ECO:0000256" key="3">
    <source>
        <dbReference type="ARBA" id="ARBA00023274"/>
    </source>
</evidence>
<keyword evidence="4" id="KW-0699">rRNA-binding</keyword>
<proteinExistence type="inferred from homology"/>
<evidence type="ECO:0000256" key="2">
    <source>
        <dbReference type="ARBA" id="ARBA00022980"/>
    </source>
</evidence>
<dbReference type="SUPFAM" id="SSF54189">
    <property type="entry name" value="Ribosomal proteins S24e, L23 and L15e"/>
    <property type="match status" value="1"/>
</dbReference>
<dbReference type="GO" id="GO:0003735">
    <property type="term" value="F:structural constituent of ribosome"/>
    <property type="evidence" value="ECO:0007669"/>
    <property type="project" value="InterPro"/>
</dbReference>
<dbReference type="EMBL" id="LBRS01000001">
    <property type="protein sequence ID" value="KKQ02141.1"/>
    <property type="molecule type" value="Genomic_DNA"/>
</dbReference>
<comment type="subunit">
    <text evidence="4">Part of the 50S ribosomal subunit. Contacts protein L29, and trigger factor when it is bound to the ribosome.</text>
</comment>
<dbReference type="Proteomes" id="UP000034344">
    <property type="component" value="Unassembled WGS sequence"/>
</dbReference>
<dbReference type="Pfam" id="PF00276">
    <property type="entry name" value="Ribosomal_L23"/>
    <property type="match status" value="1"/>
</dbReference>
<comment type="function">
    <text evidence="4">One of the early assembly proteins it binds 23S rRNA. One of the proteins that surrounds the polypeptide exit tunnel on the outside of the ribosome. Forms the main docking site for trigger factor binding to the ribosome.</text>
</comment>
<dbReference type="GO" id="GO:0005840">
    <property type="term" value="C:ribosome"/>
    <property type="evidence" value="ECO:0007669"/>
    <property type="project" value="UniProtKB-KW"/>
</dbReference>
<evidence type="ECO:0000256" key="4">
    <source>
        <dbReference type="HAMAP-Rule" id="MF_01369"/>
    </source>
</evidence>
<dbReference type="AlphaFoldDB" id="A0A0G0HE09"/>
<protein>
    <recommendedName>
        <fullName evidence="4">Large ribosomal subunit protein uL23</fullName>
    </recommendedName>
</protein>
<name>A0A0G0HE09_9BACT</name>
<organism evidence="5 6">
    <name type="scientific">Candidatus Roizmanbacteria bacterium GW2011_GWA2_36_23</name>
    <dbReference type="NCBI Taxonomy" id="1618480"/>
    <lineage>
        <taxon>Bacteria</taxon>
        <taxon>Candidatus Roizmaniibacteriota</taxon>
    </lineage>
</organism>
<gene>
    <name evidence="4" type="primary">rplW</name>
    <name evidence="5" type="ORF">US11_C0001G0100</name>
</gene>
<dbReference type="HAMAP" id="MF_01369_B">
    <property type="entry name" value="Ribosomal_uL23_B"/>
    <property type="match status" value="1"/>
</dbReference>
<evidence type="ECO:0000313" key="6">
    <source>
        <dbReference type="Proteomes" id="UP000034344"/>
    </source>
</evidence>
<accession>A0A0G0HE09</accession>
<dbReference type="GO" id="GO:1990904">
    <property type="term" value="C:ribonucleoprotein complex"/>
    <property type="evidence" value="ECO:0007669"/>
    <property type="project" value="UniProtKB-KW"/>
</dbReference>
<comment type="similarity">
    <text evidence="1 4">Belongs to the universal ribosomal protein uL23 family.</text>
</comment>
<reference evidence="5 6" key="1">
    <citation type="journal article" date="2015" name="Nature">
        <title>rRNA introns, odd ribosomes, and small enigmatic genomes across a large radiation of phyla.</title>
        <authorList>
            <person name="Brown C.T."/>
            <person name="Hug L.A."/>
            <person name="Thomas B.C."/>
            <person name="Sharon I."/>
            <person name="Castelle C.J."/>
            <person name="Singh A."/>
            <person name="Wilkins M.J."/>
            <person name="Williams K.H."/>
            <person name="Banfield J.F."/>
        </authorList>
    </citation>
    <scope>NUCLEOTIDE SEQUENCE [LARGE SCALE GENOMIC DNA]</scope>
</reference>
<comment type="caution">
    <text evidence="5">The sequence shown here is derived from an EMBL/GenBank/DDBJ whole genome shotgun (WGS) entry which is preliminary data.</text>
</comment>
<dbReference type="GO" id="GO:0019843">
    <property type="term" value="F:rRNA binding"/>
    <property type="evidence" value="ECO:0007669"/>
    <property type="project" value="UniProtKB-UniRule"/>
</dbReference>
<dbReference type="InterPro" id="IPR012678">
    <property type="entry name" value="Ribosomal_uL23/eL15/eS24_sf"/>
</dbReference>
<dbReference type="GO" id="GO:0006412">
    <property type="term" value="P:translation"/>
    <property type="evidence" value="ECO:0007669"/>
    <property type="project" value="UniProtKB-UniRule"/>
</dbReference>
<sequence>MLINEIIVRPILTEKATNHTKNSTYMFEVNRHANAYQIKEALTKLYQVKIKDIRVLIRKGKEKRTGKRMKTKILPDIKIAYIVLKEGKFDLFPQT</sequence>
<dbReference type="STRING" id="1618480.US11_C0001G0100"/>
<keyword evidence="3 4" id="KW-0687">Ribonucleoprotein</keyword>
<dbReference type="Gene3D" id="3.30.70.330">
    <property type="match status" value="1"/>
</dbReference>